<organism evidence="1 2">
    <name type="scientific">Streptomyces fagopyri</name>
    <dbReference type="NCBI Taxonomy" id="2662397"/>
    <lineage>
        <taxon>Bacteria</taxon>
        <taxon>Bacillati</taxon>
        <taxon>Actinomycetota</taxon>
        <taxon>Actinomycetes</taxon>
        <taxon>Kitasatosporales</taxon>
        <taxon>Streptomycetaceae</taxon>
        <taxon>Streptomyces</taxon>
    </lineage>
</organism>
<dbReference type="GO" id="GO:0004658">
    <property type="term" value="F:propionyl-CoA carboxylase activity"/>
    <property type="evidence" value="ECO:0007669"/>
    <property type="project" value="InterPro"/>
</dbReference>
<dbReference type="RefSeq" id="WP_153292631.1">
    <property type="nucleotide sequence ID" value="NZ_CP045643.1"/>
</dbReference>
<dbReference type="AlphaFoldDB" id="A0A5Q0LPY2"/>
<reference evidence="1 2" key="1">
    <citation type="submission" date="2019-10" db="EMBL/GenBank/DDBJ databases">
        <title>A novel species.</title>
        <authorList>
            <person name="Gao J."/>
        </authorList>
    </citation>
    <scope>NUCLEOTIDE SEQUENCE [LARGE SCALE GENOMIC DNA]</scope>
    <source>
        <strain evidence="1 2">QMT-28</strain>
    </source>
</reference>
<proteinExistence type="predicted"/>
<dbReference type="Pfam" id="PF13822">
    <property type="entry name" value="ACC_epsilon"/>
    <property type="match status" value="1"/>
</dbReference>
<dbReference type="GO" id="GO:0003989">
    <property type="term" value="F:acetyl-CoA carboxylase activity"/>
    <property type="evidence" value="ECO:0007669"/>
    <property type="project" value="InterPro"/>
</dbReference>
<dbReference type="Proteomes" id="UP000326179">
    <property type="component" value="Chromosome"/>
</dbReference>
<sequence length="65" mass="7235">MGTPDQYEPVLRVERGRAGEEELAAPTVVPLALGAGGAPARRDRPLNGSRWWRRPRAYRGPRGRQ</sequence>
<evidence type="ECO:0000313" key="2">
    <source>
        <dbReference type="Proteomes" id="UP000326179"/>
    </source>
</evidence>
<name>A0A5Q0LPY2_9ACTN</name>
<dbReference type="EMBL" id="CP045643">
    <property type="protein sequence ID" value="QFZ78457.1"/>
    <property type="molecule type" value="Genomic_DNA"/>
</dbReference>
<gene>
    <name evidence="1" type="ORF">GFH48_38985</name>
</gene>
<keyword evidence="2" id="KW-1185">Reference proteome</keyword>
<dbReference type="InterPro" id="IPR032716">
    <property type="entry name" value="ACC_epsilon"/>
</dbReference>
<accession>A0A5Q0LPY2</accession>
<evidence type="ECO:0000313" key="1">
    <source>
        <dbReference type="EMBL" id="QFZ78457.1"/>
    </source>
</evidence>
<protein>
    <submittedName>
        <fullName evidence="1">Acyl-CoA carboxylase subunit epsilon</fullName>
    </submittedName>
</protein>
<dbReference type="KEGG" id="sfy:GFH48_38985"/>